<dbReference type="NCBIfam" id="TIGR00080">
    <property type="entry name" value="pimt"/>
    <property type="match status" value="1"/>
</dbReference>
<dbReference type="GO" id="GO:0030091">
    <property type="term" value="P:protein repair"/>
    <property type="evidence" value="ECO:0007669"/>
    <property type="project" value="UniProtKB-UniRule"/>
</dbReference>
<gene>
    <name evidence="7" type="primary">pcm</name>
    <name evidence="8" type="ORF">I5M07_02020</name>
</gene>
<dbReference type="EMBL" id="JAEHFV010000001">
    <property type="protein sequence ID" value="MBK0368598.1"/>
    <property type="molecule type" value="Genomic_DNA"/>
</dbReference>
<keyword evidence="3 7" id="KW-0963">Cytoplasm</keyword>
<organism evidence="8 9">
    <name type="scientific">Flavobacterium agrisoli</name>
    <dbReference type="NCBI Taxonomy" id="2793066"/>
    <lineage>
        <taxon>Bacteria</taxon>
        <taxon>Pseudomonadati</taxon>
        <taxon>Bacteroidota</taxon>
        <taxon>Flavobacteriia</taxon>
        <taxon>Flavobacteriales</taxon>
        <taxon>Flavobacteriaceae</taxon>
        <taxon>Flavobacterium</taxon>
    </lineage>
</organism>
<name>A0A934UIM7_9FLAO</name>
<dbReference type="InterPro" id="IPR000682">
    <property type="entry name" value="PCMT"/>
</dbReference>
<comment type="subcellular location">
    <subcellularLocation>
        <location evidence="1 7">Cytoplasm</location>
    </subcellularLocation>
</comment>
<dbReference type="SUPFAM" id="SSF53335">
    <property type="entry name" value="S-adenosyl-L-methionine-dependent methyltransferases"/>
    <property type="match status" value="1"/>
</dbReference>
<dbReference type="PANTHER" id="PTHR11579">
    <property type="entry name" value="PROTEIN-L-ISOASPARTATE O-METHYLTRANSFERASE"/>
    <property type="match status" value="1"/>
</dbReference>
<dbReference type="RefSeq" id="WP_200104522.1">
    <property type="nucleotide sequence ID" value="NZ_JAEHFV010000001.1"/>
</dbReference>
<dbReference type="CDD" id="cd02440">
    <property type="entry name" value="AdoMet_MTases"/>
    <property type="match status" value="1"/>
</dbReference>
<evidence type="ECO:0000313" key="9">
    <source>
        <dbReference type="Proteomes" id="UP000609172"/>
    </source>
</evidence>
<evidence type="ECO:0000313" key="8">
    <source>
        <dbReference type="EMBL" id="MBK0368598.1"/>
    </source>
</evidence>
<dbReference type="EC" id="2.1.1.77" evidence="7"/>
<keyword evidence="9" id="KW-1185">Reference proteome</keyword>
<evidence type="ECO:0000256" key="1">
    <source>
        <dbReference type="ARBA" id="ARBA00004496"/>
    </source>
</evidence>
<dbReference type="HAMAP" id="MF_00090">
    <property type="entry name" value="PIMT"/>
    <property type="match status" value="1"/>
</dbReference>
<comment type="function">
    <text evidence="7">Catalyzes the methyl esterification of L-isoaspartyl residues in peptides and proteins that result from spontaneous decomposition of normal L-aspartyl and L-asparaginyl residues. It plays a role in the repair and/or degradation of damaged proteins.</text>
</comment>
<comment type="caution">
    <text evidence="8">The sequence shown here is derived from an EMBL/GenBank/DDBJ whole genome shotgun (WGS) entry which is preliminary data.</text>
</comment>
<dbReference type="Pfam" id="PF01135">
    <property type="entry name" value="PCMT"/>
    <property type="match status" value="1"/>
</dbReference>
<evidence type="ECO:0000256" key="3">
    <source>
        <dbReference type="ARBA" id="ARBA00022490"/>
    </source>
</evidence>
<keyword evidence="5 7" id="KW-0808">Transferase</keyword>
<accession>A0A934UIM7</accession>
<dbReference type="Proteomes" id="UP000609172">
    <property type="component" value="Unassembled WGS sequence"/>
</dbReference>
<protein>
    <recommendedName>
        <fullName evidence="7">Protein-L-isoaspartate O-methyltransferase</fullName>
        <ecNumber evidence="7">2.1.1.77</ecNumber>
    </recommendedName>
    <alternativeName>
        <fullName evidence="7">L-isoaspartyl protein carboxyl methyltransferase</fullName>
    </alternativeName>
    <alternativeName>
        <fullName evidence="7">Protein L-isoaspartyl methyltransferase</fullName>
    </alternativeName>
    <alternativeName>
        <fullName evidence="7">Protein-beta-aspartate methyltransferase</fullName>
        <shortName evidence="7">PIMT</shortName>
    </alternativeName>
</protein>
<evidence type="ECO:0000256" key="2">
    <source>
        <dbReference type="ARBA" id="ARBA00005369"/>
    </source>
</evidence>
<dbReference type="InterPro" id="IPR029063">
    <property type="entry name" value="SAM-dependent_MTases_sf"/>
</dbReference>
<dbReference type="FunFam" id="3.40.50.150:FF:000010">
    <property type="entry name" value="Protein-L-isoaspartate O-methyltransferase"/>
    <property type="match status" value="1"/>
</dbReference>
<evidence type="ECO:0000256" key="4">
    <source>
        <dbReference type="ARBA" id="ARBA00022603"/>
    </source>
</evidence>
<reference evidence="8" key="1">
    <citation type="submission" date="2020-12" db="EMBL/GenBank/DDBJ databases">
        <title>Bacterial novel species Flavobacterium sp. SE-1-e isolated from soil.</title>
        <authorList>
            <person name="Jung H.-Y."/>
        </authorList>
    </citation>
    <scope>NUCLEOTIDE SEQUENCE</scope>
    <source>
        <strain evidence="8">SE-1-e</strain>
    </source>
</reference>
<dbReference type="GO" id="GO:0032259">
    <property type="term" value="P:methylation"/>
    <property type="evidence" value="ECO:0007669"/>
    <property type="project" value="UniProtKB-KW"/>
</dbReference>
<evidence type="ECO:0000256" key="6">
    <source>
        <dbReference type="ARBA" id="ARBA00022691"/>
    </source>
</evidence>
<dbReference type="GO" id="GO:0005737">
    <property type="term" value="C:cytoplasm"/>
    <property type="evidence" value="ECO:0007669"/>
    <property type="project" value="UniProtKB-SubCell"/>
</dbReference>
<feature type="active site" evidence="7">
    <location>
        <position position="64"/>
    </location>
</feature>
<dbReference type="Gene3D" id="3.40.50.150">
    <property type="entry name" value="Vaccinia Virus protein VP39"/>
    <property type="match status" value="1"/>
</dbReference>
<dbReference type="NCBIfam" id="NF001453">
    <property type="entry name" value="PRK00312.1"/>
    <property type="match status" value="1"/>
</dbReference>
<evidence type="ECO:0000256" key="7">
    <source>
        <dbReference type="HAMAP-Rule" id="MF_00090"/>
    </source>
</evidence>
<comment type="similarity">
    <text evidence="2 7">Belongs to the methyltransferase superfamily. L-isoaspartyl/D-aspartyl protein methyltransferase family.</text>
</comment>
<dbReference type="PROSITE" id="PS01279">
    <property type="entry name" value="PCMT"/>
    <property type="match status" value="1"/>
</dbReference>
<dbReference type="GO" id="GO:0004719">
    <property type="term" value="F:protein-L-isoaspartate (D-aspartate) O-methyltransferase activity"/>
    <property type="evidence" value="ECO:0007669"/>
    <property type="project" value="UniProtKB-UniRule"/>
</dbReference>
<keyword evidence="4 7" id="KW-0489">Methyltransferase</keyword>
<sequence>MKDTAKHQGLRNQLVSILQQKGISDKSVLEAIQKIPRHLFLDSSFEDYAYQDKAFPIGAGQTISQPYTVAFQSQLLQVKKDDKILEIGTGSGYQTAVLYKLGAKVYTVERQNELFKKTNALFPKLGIRPKHLSFGDGYKGLPLHAPFDSIIVTAGAPFIPKPLMAQLKIGGRLVIPLGENVQIMTLLIRKNETQFEKHEFGEFRFVPLLEDKN</sequence>
<comment type="catalytic activity">
    <reaction evidence="7">
        <text>[protein]-L-isoaspartate + S-adenosyl-L-methionine = [protein]-L-isoaspartate alpha-methyl ester + S-adenosyl-L-homocysteine</text>
        <dbReference type="Rhea" id="RHEA:12705"/>
        <dbReference type="Rhea" id="RHEA-COMP:12143"/>
        <dbReference type="Rhea" id="RHEA-COMP:12144"/>
        <dbReference type="ChEBI" id="CHEBI:57856"/>
        <dbReference type="ChEBI" id="CHEBI:59789"/>
        <dbReference type="ChEBI" id="CHEBI:90596"/>
        <dbReference type="ChEBI" id="CHEBI:90598"/>
        <dbReference type="EC" id="2.1.1.77"/>
    </reaction>
</comment>
<dbReference type="PANTHER" id="PTHR11579:SF0">
    <property type="entry name" value="PROTEIN-L-ISOASPARTATE(D-ASPARTATE) O-METHYLTRANSFERASE"/>
    <property type="match status" value="1"/>
</dbReference>
<dbReference type="AlphaFoldDB" id="A0A934UIM7"/>
<keyword evidence="6 7" id="KW-0949">S-adenosyl-L-methionine</keyword>
<evidence type="ECO:0000256" key="5">
    <source>
        <dbReference type="ARBA" id="ARBA00022679"/>
    </source>
</evidence>
<proteinExistence type="inferred from homology"/>